<sequence>MVNYAGIRIDGIDARTNLQGFCVIYDQFKPRDLKGNQTASQILLSLTSRKIWDYESFSNILIKMATTGEYIPARHQPDYINMGTKPNSLGETADKLETLTMEKTREHARTFLVDVDKEILLLSEQITVGTYNEVAVFWDTPFLREQYCKRSTSIHTHDPRNISGTSDAELKSFLENINTSTEIYSLSGLHFSNPDFEVFLKDGQQTCMIVGWRGAKMMILKTSATQRDIPKEIIQNQIERMEKDFISRRLTFQSQMAHMKRICSTFGLILYVVPPGNMDLAKRVPLIN</sequence>
<dbReference type="EMBL" id="MEUA01000006">
    <property type="protein sequence ID" value="OGC16579.1"/>
    <property type="molecule type" value="Genomic_DNA"/>
</dbReference>
<proteinExistence type="predicted"/>
<comment type="caution">
    <text evidence="1">The sequence shown here is derived from an EMBL/GenBank/DDBJ whole genome shotgun (WGS) entry which is preliminary data.</text>
</comment>
<gene>
    <name evidence="1" type="ORF">A2290_06675</name>
</gene>
<dbReference type="Proteomes" id="UP000177905">
    <property type="component" value="Unassembled WGS sequence"/>
</dbReference>
<accession>A0A1F4S839</accession>
<name>A0A1F4S839_UNCSA</name>
<evidence type="ECO:0000313" key="2">
    <source>
        <dbReference type="Proteomes" id="UP000177905"/>
    </source>
</evidence>
<evidence type="ECO:0000313" key="1">
    <source>
        <dbReference type="EMBL" id="OGC16579.1"/>
    </source>
</evidence>
<dbReference type="AlphaFoldDB" id="A0A1F4S839"/>
<reference evidence="1 2" key="1">
    <citation type="journal article" date="2016" name="Nat. Commun.">
        <title>Thousands of microbial genomes shed light on interconnected biogeochemical processes in an aquifer system.</title>
        <authorList>
            <person name="Anantharaman K."/>
            <person name="Brown C.T."/>
            <person name="Hug L.A."/>
            <person name="Sharon I."/>
            <person name="Castelle C.J."/>
            <person name="Probst A.J."/>
            <person name="Thomas B.C."/>
            <person name="Singh A."/>
            <person name="Wilkins M.J."/>
            <person name="Karaoz U."/>
            <person name="Brodie E.L."/>
            <person name="Williams K.H."/>
            <person name="Hubbard S.S."/>
            <person name="Banfield J.F."/>
        </authorList>
    </citation>
    <scope>NUCLEOTIDE SEQUENCE [LARGE SCALE GENOMIC DNA]</scope>
</reference>
<organism evidence="1 2">
    <name type="scientific">candidate division WOR-1 bacterium RIFOXYB2_FULL_36_35</name>
    <dbReference type="NCBI Taxonomy" id="1802578"/>
    <lineage>
        <taxon>Bacteria</taxon>
        <taxon>Bacillati</taxon>
        <taxon>Saganbacteria</taxon>
    </lineage>
</organism>
<protein>
    <submittedName>
        <fullName evidence="1">Uncharacterized protein</fullName>
    </submittedName>
</protein>